<keyword evidence="1" id="KW-0472">Membrane</keyword>
<keyword evidence="3" id="KW-1185">Reference proteome</keyword>
<feature type="transmembrane region" description="Helical" evidence="1">
    <location>
        <begin position="6"/>
        <end position="25"/>
    </location>
</feature>
<comment type="caution">
    <text evidence="2">The sequence shown here is derived from an EMBL/GenBank/DDBJ whole genome shotgun (WGS) entry which is preliminary data.</text>
</comment>
<evidence type="ECO:0000313" key="3">
    <source>
        <dbReference type="Proteomes" id="UP000274271"/>
    </source>
</evidence>
<dbReference type="Proteomes" id="UP000274271">
    <property type="component" value="Unassembled WGS sequence"/>
</dbReference>
<dbReference type="OrthoDB" id="1449062at2"/>
<organism evidence="2 3">
    <name type="scientific">Larkinella knui</name>
    <dbReference type="NCBI Taxonomy" id="2025310"/>
    <lineage>
        <taxon>Bacteria</taxon>
        <taxon>Pseudomonadati</taxon>
        <taxon>Bacteroidota</taxon>
        <taxon>Cytophagia</taxon>
        <taxon>Cytophagales</taxon>
        <taxon>Spirosomataceae</taxon>
        <taxon>Larkinella</taxon>
    </lineage>
</organism>
<evidence type="ECO:0000256" key="1">
    <source>
        <dbReference type="SAM" id="Phobius"/>
    </source>
</evidence>
<dbReference type="AlphaFoldDB" id="A0A3P1CUT6"/>
<gene>
    <name evidence="2" type="ORF">EHT87_02195</name>
</gene>
<protein>
    <submittedName>
        <fullName evidence="2">Uncharacterized protein</fullName>
    </submittedName>
</protein>
<sequence>MLYLFWTVLNLVVAVYFIGLCFQATRFIKERISLYAALIFAFGLLSFVANSGPKRAGFKGNSNVEKWTFISRDSLAPGGLKFARIKIDETWISEIDLNVFYGVKKSSSQTIPAEAYSVWSGFITGYDWEPTSISVRATNGPNYAYSVAGLLRWKLLGLPLYSQPKSYAGSIELN</sequence>
<dbReference type="RefSeq" id="WP_124903386.1">
    <property type="nucleotide sequence ID" value="NZ_RQJP01000001.1"/>
</dbReference>
<keyword evidence="1" id="KW-1133">Transmembrane helix</keyword>
<feature type="transmembrane region" description="Helical" evidence="1">
    <location>
        <begin position="32"/>
        <end position="49"/>
    </location>
</feature>
<proteinExistence type="predicted"/>
<name>A0A3P1CUT6_9BACT</name>
<dbReference type="EMBL" id="RQJP01000001">
    <property type="protein sequence ID" value="RRB17112.1"/>
    <property type="molecule type" value="Genomic_DNA"/>
</dbReference>
<evidence type="ECO:0000313" key="2">
    <source>
        <dbReference type="EMBL" id="RRB17112.1"/>
    </source>
</evidence>
<reference evidence="2 3" key="1">
    <citation type="submission" date="2018-11" db="EMBL/GenBank/DDBJ databases">
        <authorList>
            <person name="Zhou Z."/>
            <person name="Wang G."/>
        </authorList>
    </citation>
    <scope>NUCLEOTIDE SEQUENCE [LARGE SCALE GENOMIC DNA]</scope>
    <source>
        <strain evidence="2 3">KCTC42998</strain>
    </source>
</reference>
<accession>A0A3P1CUT6</accession>
<keyword evidence="1" id="KW-0812">Transmembrane</keyword>